<reference evidence="2" key="1">
    <citation type="submission" date="2019-08" db="EMBL/GenBank/DDBJ databases">
        <authorList>
            <person name="Kucharzyk K."/>
            <person name="Murdoch R.W."/>
            <person name="Higgins S."/>
            <person name="Loffler F."/>
        </authorList>
    </citation>
    <scope>NUCLEOTIDE SEQUENCE</scope>
</reference>
<dbReference type="Pfam" id="PF13240">
    <property type="entry name" value="Zn_Ribbon_1"/>
    <property type="match status" value="1"/>
</dbReference>
<evidence type="ECO:0000259" key="1">
    <source>
        <dbReference type="Pfam" id="PF13240"/>
    </source>
</evidence>
<dbReference type="AlphaFoldDB" id="A0A645AED3"/>
<evidence type="ECO:0000313" key="2">
    <source>
        <dbReference type="EMBL" id="MPM51562.1"/>
    </source>
</evidence>
<proteinExistence type="predicted"/>
<protein>
    <recommendedName>
        <fullName evidence="1">Zinc-ribbon domain-containing protein</fullName>
    </recommendedName>
</protein>
<dbReference type="EMBL" id="VSSQ01013471">
    <property type="protein sequence ID" value="MPM51562.1"/>
    <property type="molecule type" value="Genomic_DNA"/>
</dbReference>
<name>A0A645AED3_9ZZZZ</name>
<feature type="domain" description="Zinc-ribbon" evidence="1">
    <location>
        <begin position="8"/>
        <end position="28"/>
    </location>
</feature>
<accession>A0A645AED3</accession>
<dbReference type="InterPro" id="IPR026870">
    <property type="entry name" value="Zinc_ribbon_dom"/>
</dbReference>
<sequence length="277" mass="30733">MDAKGRIKCPDCGKKLPEGTRICPRCGFDIETPDLFGDEDEFDDDSLAESNPIEPVMEEVIIEPEQDAFEEPPPAAPVRDELPKDICPRCKKKKPPFLSTCPHCGYYPGDPIELAEQEAEKIAQAEATKADPFPAAAYIPPEPKVEPKCEKCGRKLPGGLSTCPYCGYHPNDAHAPKEPPKSAVENLFEDEEEPETIFCPRCDNEVLSGTEVCPHCGYPFVASRITARISRPTQKLPRVPDPKRLTEKNSIECPECGRRYSAARDRCPYCGYGLYDG</sequence>
<organism evidence="2">
    <name type="scientific">bioreactor metagenome</name>
    <dbReference type="NCBI Taxonomy" id="1076179"/>
    <lineage>
        <taxon>unclassified sequences</taxon>
        <taxon>metagenomes</taxon>
        <taxon>ecological metagenomes</taxon>
    </lineage>
</organism>
<comment type="caution">
    <text evidence="2">The sequence shown here is derived from an EMBL/GenBank/DDBJ whole genome shotgun (WGS) entry which is preliminary data.</text>
</comment>
<gene>
    <name evidence="2" type="ORF">SDC9_98311</name>
</gene>